<evidence type="ECO:0000256" key="6">
    <source>
        <dbReference type="ARBA" id="ARBA00023242"/>
    </source>
</evidence>
<keyword evidence="6" id="KW-0539">Nucleus</keyword>
<dbReference type="InterPro" id="IPR013087">
    <property type="entry name" value="Znf_C2H2_type"/>
</dbReference>
<feature type="domain" description="C2H2-type" evidence="8">
    <location>
        <begin position="214"/>
        <end position="241"/>
    </location>
</feature>
<protein>
    <submittedName>
        <fullName evidence="10">Zinc finger protein 214-like</fullName>
    </submittedName>
</protein>
<name>A0ABM1TDZ8_LIMPO</name>
<keyword evidence="2" id="KW-0479">Metal-binding</keyword>
<dbReference type="InterPro" id="IPR036236">
    <property type="entry name" value="Znf_C2H2_sf"/>
</dbReference>
<keyword evidence="9" id="KW-1185">Reference proteome</keyword>
<dbReference type="Proteomes" id="UP000694941">
    <property type="component" value="Unplaced"/>
</dbReference>
<dbReference type="PANTHER" id="PTHR16515:SF66">
    <property type="entry name" value="C2H2-TYPE DOMAIN-CONTAINING PROTEIN"/>
    <property type="match status" value="1"/>
</dbReference>
<dbReference type="PANTHER" id="PTHR16515">
    <property type="entry name" value="PR DOMAIN ZINC FINGER PROTEIN"/>
    <property type="match status" value="1"/>
</dbReference>
<dbReference type="RefSeq" id="XP_022254104.1">
    <property type="nucleotide sequence ID" value="XM_022398396.1"/>
</dbReference>
<dbReference type="GeneID" id="106469844"/>
<dbReference type="Gene3D" id="3.30.160.60">
    <property type="entry name" value="Classic Zinc Finger"/>
    <property type="match status" value="6"/>
</dbReference>
<proteinExistence type="predicted"/>
<evidence type="ECO:0000256" key="3">
    <source>
        <dbReference type="ARBA" id="ARBA00022737"/>
    </source>
</evidence>
<keyword evidence="5" id="KW-0862">Zinc</keyword>
<dbReference type="InterPro" id="IPR050331">
    <property type="entry name" value="Zinc_finger"/>
</dbReference>
<evidence type="ECO:0000256" key="4">
    <source>
        <dbReference type="ARBA" id="ARBA00022771"/>
    </source>
</evidence>
<dbReference type="SMART" id="SM00355">
    <property type="entry name" value="ZnF_C2H2"/>
    <property type="match status" value="5"/>
</dbReference>
<evidence type="ECO:0000256" key="5">
    <source>
        <dbReference type="ARBA" id="ARBA00022833"/>
    </source>
</evidence>
<evidence type="ECO:0000256" key="7">
    <source>
        <dbReference type="PROSITE-ProRule" id="PRU00042"/>
    </source>
</evidence>
<comment type="subcellular location">
    <subcellularLocation>
        <location evidence="1">Nucleus</location>
    </subcellularLocation>
</comment>
<evidence type="ECO:0000259" key="8">
    <source>
        <dbReference type="PROSITE" id="PS50157"/>
    </source>
</evidence>
<keyword evidence="3" id="KW-0677">Repeat</keyword>
<accession>A0ABM1TDZ8</accession>
<evidence type="ECO:0000313" key="10">
    <source>
        <dbReference type="RefSeq" id="XP_022254104.1"/>
    </source>
</evidence>
<feature type="domain" description="C2H2-type" evidence="8">
    <location>
        <begin position="298"/>
        <end position="325"/>
    </location>
</feature>
<organism evidence="9 10">
    <name type="scientific">Limulus polyphemus</name>
    <name type="common">Atlantic horseshoe crab</name>
    <dbReference type="NCBI Taxonomy" id="6850"/>
    <lineage>
        <taxon>Eukaryota</taxon>
        <taxon>Metazoa</taxon>
        <taxon>Ecdysozoa</taxon>
        <taxon>Arthropoda</taxon>
        <taxon>Chelicerata</taxon>
        <taxon>Merostomata</taxon>
        <taxon>Xiphosura</taxon>
        <taxon>Limulidae</taxon>
        <taxon>Limulus</taxon>
    </lineage>
</organism>
<evidence type="ECO:0000256" key="1">
    <source>
        <dbReference type="ARBA" id="ARBA00004123"/>
    </source>
</evidence>
<dbReference type="Pfam" id="PF13894">
    <property type="entry name" value="zf-C2H2_4"/>
    <property type="match status" value="1"/>
</dbReference>
<feature type="domain" description="C2H2-type" evidence="8">
    <location>
        <begin position="326"/>
        <end position="353"/>
    </location>
</feature>
<feature type="domain" description="C2H2-type" evidence="8">
    <location>
        <begin position="270"/>
        <end position="297"/>
    </location>
</feature>
<reference evidence="10" key="1">
    <citation type="submission" date="2025-08" db="UniProtKB">
        <authorList>
            <consortium name="RefSeq"/>
        </authorList>
    </citation>
    <scope>IDENTIFICATION</scope>
    <source>
        <tissue evidence="10">Muscle</tissue>
    </source>
</reference>
<feature type="non-terminal residue" evidence="10">
    <location>
        <position position="368"/>
    </location>
</feature>
<keyword evidence="4 7" id="KW-0863">Zinc-finger</keyword>
<dbReference type="Pfam" id="PF00096">
    <property type="entry name" value="zf-C2H2"/>
    <property type="match status" value="4"/>
</dbReference>
<dbReference type="SUPFAM" id="SSF57667">
    <property type="entry name" value="beta-beta-alpha zinc fingers"/>
    <property type="match status" value="3"/>
</dbReference>
<feature type="domain" description="C2H2-type" evidence="8">
    <location>
        <begin position="242"/>
        <end position="269"/>
    </location>
</feature>
<dbReference type="PROSITE" id="PS00028">
    <property type="entry name" value="ZINC_FINGER_C2H2_1"/>
    <property type="match status" value="5"/>
</dbReference>
<evidence type="ECO:0000256" key="2">
    <source>
        <dbReference type="ARBA" id="ARBA00022723"/>
    </source>
</evidence>
<gene>
    <name evidence="10" type="primary">LOC106469844</name>
</gene>
<dbReference type="PROSITE" id="PS50157">
    <property type="entry name" value="ZINC_FINGER_C2H2_2"/>
    <property type="match status" value="5"/>
</dbReference>
<sequence>MEVIKIKIEPFPDEKQDALLNIKLMKKEDETITITSNPGKADSLEESSLHTILKFDVTKDEQEEKYDGASEKNENISVQVKMEHPGDLLQDDVISKFSYSDDEDQDNSHYNVMNVKTETEYQRDFESGLERTSDIKTSVNIYCGSQSTDYVIKQEDHFTEDLKSPNNISGETKLSGNNLTTFNIHQCDDTLYSCGKPFDNLKQQKRMHSGEKPYHCTVCGKQFGTSSTLKIHQRIHTGEKPYSCVVCEKQFGTNSHLRRHQRIHTGDKPYCCTVCGKYFVTNNSLKTHQRTHTGEKPYSCTVCGKKFVTNGDLTKHHRIHTGEKPYKCAVCGKKFVTNGDLTKHHRIHTGEKPYKCAVCGKKFVTNGD</sequence>
<evidence type="ECO:0000313" key="9">
    <source>
        <dbReference type="Proteomes" id="UP000694941"/>
    </source>
</evidence>